<dbReference type="Pfam" id="PF17784">
    <property type="entry name" value="Sulfotransfer_4"/>
    <property type="match status" value="1"/>
</dbReference>
<feature type="compositionally biased region" description="Polar residues" evidence="4">
    <location>
        <begin position="672"/>
        <end position="684"/>
    </location>
</feature>
<gene>
    <name evidence="6" type="ORF">FHL15_009175</name>
</gene>
<evidence type="ECO:0000256" key="1">
    <source>
        <dbReference type="ARBA" id="ARBA00023015"/>
    </source>
</evidence>
<dbReference type="GO" id="GO:0000981">
    <property type="term" value="F:DNA-binding transcription factor activity, RNA polymerase II-specific"/>
    <property type="evidence" value="ECO:0007669"/>
    <property type="project" value="InterPro"/>
</dbReference>
<name>A0A553HPM0_9PEZI</name>
<reference evidence="7" key="1">
    <citation type="submission" date="2019-06" db="EMBL/GenBank/DDBJ databases">
        <title>Draft genome sequence of the griseofulvin-producing fungus Xylaria cubensis strain G536.</title>
        <authorList>
            <person name="Mead M.E."/>
            <person name="Raja H.A."/>
            <person name="Steenwyk J.L."/>
            <person name="Knowles S.L."/>
            <person name="Oberlies N.H."/>
            <person name="Rokas A."/>
        </authorList>
    </citation>
    <scope>NUCLEOTIDE SEQUENCE [LARGE SCALE GENOMIC DNA]</scope>
    <source>
        <strain evidence="7">G536</strain>
    </source>
</reference>
<dbReference type="InterPro" id="IPR040632">
    <property type="entry name" value="Sulfotransfer_4"/>
</dbReference>
<evidence type="ECO:0000313" key="7">
    <source>
        <dbReference type="Proteomes" id="UP000319160"/>
    </source>
</evidence>
<dbReference type="CDD" id="cd12148">
    <property type="entry name" value="fungal_TF_MHR"/>
    <property type="match status" value="1"/>
</dbReference>
<dbReference type="Gene3D" id="4.10.240.10">
    <property type="entry name" value="Zn(2)-C6 fungal-type DNA-binding domain"/>
    <property type="match status" value="1"/>
</dbReference>
<evidence type="ECO:0000256" key="3">
    <source>
        <dbReference type="ARBA" id="ARBA00023242"/>
    </source>
</evidence>
<dbReference type="Gene3D" id="3.40.50.300">
    <property type="entry name" value="P-loop containing nucleotide triphosphate hydrolases"/>
    <property type="match status" value="1"/>
</dbReference>
<accession>A0A553HPM0</accession>
<dbReference type="GO" id="GO:0008270">
    <property type="term" value="F:zinc ion binding"/>
    <property type="evidence" value="ECO:0007669"/>
    <property type="project" value="InterPro"/>
</dbReference>
<dbReference type="EMBL" id="VFLP01000061">
    <property type="protein sequence ID" value="TRX89903.1"/>
    <property type="molecule type" value="Genomic_DNA"/>
</dbReference>
<dbReference type="SMART" id="SM00066">
    <property type="entry name" value="GAL4"/>
    <property type="match status" value="1"/>
</dbReference>
<keyword evidence="2" id="KW-0804">Transcription</keyword>
<evidence type="ECO:0000256" key="4">
    <source>
        <dbReference type="SAM" id="MobiDB-lite"/>
    </source>
</evidence>
<dbReference type="AlphaFoldDB" id="A0A553HPM0"/>
<keyword evidence="1" id="KW-0805">Transcription regulation</keyword>
<dbReference type="Proteomes" id="UP000319160">
    <property type="component" value="Unassembled WGS sequence"/>
</dbReference>
<feature type="region of interest" description="Disordered" evidence="4">
    <location>
        <begin position="1"/>
        <end position="37"/>
    </location>
</feature>
<dbReference type="PANTHER" id="PTHR47840">
    <property type="entry name" value="ZN(II)2CYS6 TRANSCRIPTION FACTOR (EUROFUNG)-RELATED"/>
    <property type="match status" value="1"/>
</dbReference>
<dbReference type="STRING" id="2512241.A0A553HPM0"/>
<evidence type="ECO:0000313" key="6">
    <source>
        <dbReference type="EMBL" id="TRX89903.1"/>
    </source>
</evidence>
<sequence length="1013" mass="112799">MAASEVAPLRELAEPVTTAPEADGILPSPRPRRKVRKGTKSCWECKNRKIKCIFRLPTDETCMRCARRGVQCVGQEHPEVMTTSLGRRLQMTDRVVRVETLVDQLLREIPAISTTRRPSSSPRNDNQQGNRALDPVTSPAFSPPSREVSPSVLPDVRGPSFQVLAQDPDDSLSRASHVSVANASEHGRLSQGLRQYLPTEKDVQMIAKASGGTSSMFYQMHTVPYSALDETRSIGSMFKRPRPEAHPVLIARHMLYLATSLQHLHPKFHQEIKGLSKAPHEMRNSLVEIASDMVTSRDGLIDNIEGLDCVIIESWYHANNGNLQKALITVRRAITIAQVMGFHRKGNARCTVICSETRAYPDLVWFRMLAHERYLCLMLGVPQSTLDQSMASDAMLAGDTPMGRLDRIHCVIASRLLERNQTDTKEDDYALTQELDERLQIASRDMPPGWWLTPNLANGIHQPTMLFWYMRQLFHQLFHHSLLVHIHLPYMLRSSQGGQQYEYSRVTCVNSSREILSRLTMFHSFNRIAFSCRTIDYFGLMAAIALLIAHIERNQCGLSSHQRHGASMSTTEGLLTHQRPCDRALVEQAQVSMGDACQVTADATNASCSGLLRRLLSMEEEAYNHSMRQDGTACLPPSNTDATIQLNIPFFGMINITSKAIVPKDIPGEYSTAGNRGENTSPIDTFNADDVVGGQTATQPPFNDILDFELNDTARMSIYPKPYCNENEPGRGYGTPVSDPSNNLTQLSPNLALPSNREALSAADSQYSSPLFAGETSNWTLPSSNGDFLSAFVSADQNEYSIGNGPVEWIDVLQLPYYCLTWIKAYEAREAGDKQETLKSVRKATAGFVGTADLPPADFISEMVELYPDAKVVLVKRDATRWWNSIAALTGRTTPSWLSVVLAPIPGWRHLATFAQVYSRSTLRLAGLEDRNASPTDLIKHGGPHILEAHQEKVRSLVPKDQLLEMDLKDGWEPLCKFLDVPVPNEPFPRANDAKAADQYATKVLLKVLLKTS</sequence>
<feature type="region of interest" description="Disordered" evidence="4">
    <location>
        <begin position="112"/>
        <end position="158"/>
    </location>
</feature>
<dbReference type="PROSITE" id="PS00463">
    <property type="entry name" value="ZN2_CY6_FUNGAL_1"/>
    <property type="match status" value="1"/>
</dbReference>
<dbReference type="InterPro" id="IPR036864">
    <property type="entry name" value="Zn2-C6_fun-type_DNA-bd_sf"/>
</dbReference>
<dbReference type="Pfam" id="PF00172">
    <property type="entry name" value="Zn_clus"/>
    <property type="match status" value="1"/>
</dbReference>
<dbReference type="OrthoDB" id="5392779at2759"/>
<keyword evidence="3" id="KW-0539">Nucleus</keyword>
<dbReference type="CDD" id="cd00067">
    <property type="entry name" value="GAL4"/>
    <property type="match status" value="1"/>
</dbReference>
<keyword evidence="7" id="KW-1185">Reference proteome</keyword>
<protein>
    <recommendedName>
        <fullName evidence="5">Zn(2)-C6 fungal-type domain-containing protein</fullName>
    </recommendedName>
</protein>
<comment type="caution">
    <text evidence="6">The sequence shown here is derived from an EMBL/GenBank/DDBJ whole genome shotgun (WGS) entry which is preliminary data.</text>
</comment>
<feature type="domain" description="Zn(2)-C6 fungal-type" evidence="5">
    <location>
        <begin position="41"/>
        <end position="73"/>
    </location>
</feature>
<evidence type="ECO:0000259" key="5">
    <source>
        <dbReference type="PROSITE" id="PS50048"/>
    </source>
</evidence>
<dbReference type="InterPro" id="IPR001138">
    <property type="entry name" value="Zn2Cys6_DnaBD"/>
</dbReference>
<feature type="region of interest" description="Disordered" evidence="4">
    <location>
        <begin position="671"/>
        <end position="700"/>
    </location>
</feature>
<dbReference type="SUPFAM" id="SSF57701">
    <property type="entry name" value="Zn2/Cys6 DNA-binding domain"/>
    <property type="match status" value="1"/>
</dbReference>
<feature type="compositionally biased region" description="Low complexity" evidence="4">
    <location>
        <begin position="113"/>
        <end position="123"/>
    </location>
</feature>
<dbReference type="PANTHER" id="PTHR47840:SF1">
    <property type="entry name" value="ZN(II)2CYS6 TRANSCRIPTION FACTOR (EUROFUNG)"/>
    <property type="match status" value="1"/>
</dbReference>
<evidence type="ECO:0000256" key="2">
    <source>
        <dbReference type="ARBA" id="ARBA00023163"/>
    </source>
</evidence>
<proteinExistence type="predicted"/>
<organism evidence="6 7">
    <name type="scientific">Xylaria flabelliformis</name>
    <dbReference type="NCBI Taxonomy" id="2512241"/>
    <lineage>
        <taxon>Eukaryota</taxon>
        <taxon>Fungi</taxon>
        <taxon>Dikarya</taxon>
        <taxon>Ascomycota</taxon>
        <taxon>Pezizomycotina</taxon>
        <taxon>Sordariomycetes</taxon>
        <taxon>Xylariomycetidae</taxon>
        <taxon>Xylariales</taxon>
        <taxon>Xylariaceae</taxon>
        <taxon>Xylaria</taxon>
    </lineage>
</organism>
<dbReference type="PROSITE" id="PS50048">
    <property type="entry name" value="ZN2_CY6_FUNGAL_2"/>
    <property type="match status" value="1"/>
</dbReference>
<dbReference type="InterPro" id="IPR027417">
    <property type="entry name" value="P-loop_NTPase"/>
</dbReference>
<dbReference type="SUPFAM" id="SSF52540">
    <property type="entry name" value="P-loop containing nucleoside triphosphate hydrolases"/>
    <property type="match status" value="1"/>
</dbReference>